<gene>
    <name evidence="2" type="ORF">WKW79_23785</name>
</gene>
<sequence length="276" mass="29858">MNGRFAPVRLQAVATLALLAPWAAAHAEVAGAPAEGPWRFGLSIYGYLPSLSSGASVPTSPGGATIDVNASKIVDSLKFTFMGSLDATNGRYGFFTDFIYLDLGGDKQFSRDFTINHRPIPIGTSADLDWGLKGVIWTLGGQYRIPTDPRWRLDAVAGARLFSLEPSLSWSIHGDLGGIAPYARNGQAGSTQHVWDGIVGAKGRYAINDRWSVPFYADVGAGESRLTWQAAAGVSYAFDWGELTGMWRYISYEFKSGSPVHDIKLNGPMIGATFRW</sequence>
<dbReference type="RefSeq" id="WP_340337679.1">
    <property type="nucleotide sequence ID" value="NZ_JBBKZS010000011.1"/>
</dbReference>
<keyword evidence="3" id="KW-1185">Reference proteome</keyword>
<dbReference type="EMBL" id="JBBKZS010000011">
    <property type="protein sequence ID" value="MEJ8857614.1"/>
    <property type="molecule type" value="Genomic_DNA"/>
</dbReference>
<keyword evidence="1" id="KW-0732">Signal</keyword>
<comment type="caution">
    <text evidence="2">The sequence shown here is derived from an EMBL/GenBank/DDBJ whole genome shotgun (WGS) entry which is preliminary data.</text>
</comment>
<accession>A0ABU8XF15</accession>
<dbReference type="InterPro" id="IPR036709">
    <property type="entry name" value="Autotransporte_beta_dom_sf"/>
</dbReference>
<feature type="chain" id="PRO_5045845468" description="Outer membrane protein beta-barrel domain-containing protein" evidence="1">
    <location>
        <begin position="28"/>
        <end position="276"/>
    </location>
</feature>
<reference evidence="2 3" key="1">
    <citation type="submission" date="2024-03" db="EMBL/GenBank/DDBJ databases">
        <title>Novel species of the genus Variovorax.</title>
        <authorList>
            <person name="Liu Q."/>
            <person name="Xin Y.-H."/>
        </authorList>
    </citation>
    <scope>NUCLEOTIDE SEQUENCE [LARGE SCALE GENOMIC DNA]</scope>
    <source>
        <strain evidence="2 3">KACC 18901</strain>
    </source>
</reference>
<dbReference type="SUPFAM" id="SSF103515">
    <property type="entry name" value="Autotransporter"/>
    <property type="match status" value="1"/>
</dbReference>
<evidence type="ECO:0000256" key="1">
    <source>
        <dbReference type="SAM" id="SignalP"/>
    </source>
</evidence>
<proteinExistence type="predicted"/>
<organism evidence="2 3">
    <name type="scientific">Variovorax robiniae</name>
    <dbReference type="NCBI Taxonomy" id="1836199"/>
    <lineage>
        <taxon>Bacteria</taxon>
        <taxon>Pseudomonadati</taxon>
        <taxon>Pseudomonadota</taxon>
        <taxon>Betaproteobacteria</taxon>
        <taxon>Burkholderiales</taxon>
        <taxon>Comamonadaceae</taxon>
        <taxon>Variovorax</taxon>
    </lineage>
</organism>
<dbReference type="Proteomes" id="UP001367030">
    <property type="component" value="Unassembled WGS sequence"/>
</dbReference>
<protein>
    <recommendedName>
        <fullName evidence="4">Outer membrane protein beta-barrel domain-containing protein</fullName>
    </recommendedName>
</protein>
<evidence type="ECO:0008006" key="4">
    <source>
        <dbReference type="Google" id="ProtNLM"/>
    </source>
</evidence>
<evidence type="ECO:0000313" key="2">
    <source>
        <dbReference type="EMBL" id="MEJ8857614.1"/>
    </source>
</evidence>
<feature type="signal peptide" evidence="1">
    <location>
        <begin position="1"/>
        <end position="27"/>
    </location>
</feature>
<evidence type="ECO:0000313" key="3">
    <source>
        <dbReference type="Proteomes" id="UP001367030"/>
    </source>
</evidence>
<name>A0ABU8XF15_9BURK</name>